<organism evidence="10 11">
    <name type="scientific">Chitinophaga filiformis</name>
    <name type="common">Myxococcus filiformis</name>
    <name type="synonym">Flexibacter filiformis</name>
    <dbReference type="NCBI Taxonomy" id="104663"/>
    <lineage>
        <taxon>Bacteria</taxon>
        <taxon>Pseudomonadati</taxon>
        <taxon>Bacteroidota</taxon>
        <taxon>Chitinophagia</taxon>
        <taxon>Chitinophagales</taxon>
        <taxon>Chitinophagaceae</taxon>
        <taxon>Chitinophaga</taxon>
    </lineage>
</organism>
<feature type="binding site" evidence="8">
    <location>
        <position position="185"/>
    </location>
    <ligand>
        <name>substrate</name>
    </ligand>
</feature>
<reference evidence="10 11" key="1">
    <citation type="submission" date="2016-10" db="EMBL/GenBank/DDBJ databases">
        <authorList>
            <person name="de Groot N.N."/>
        </authorList>
    </citation>
    <scope>NUCLEOTIDE SEQUENCE [LARGE SCALE GENOMIC DNA]</scope>
    <source>
        <strain evidence="10 11">DSM 527</strain>
    </source>
</reference>
<dbReference type="PANTHER" id="PTHR10745:SF8">
    <property type="entry name" value="DNA POLYMERASE SUBUNIT GAMMA-2, MITOCHONDRIAL"/>
    <property type="match status" value="1"/>
</dbReference>
<dbReference type="SUPFAM" id="SSF55681">
    <property type="entry name" value="Class II aaRS and biotin synthetases"/>
    <property type="match status" value="1"/>
</dbReference>
<dbReference type="EMBL" id="FNBN01000001">
    <property type="protein sequence ID" value="SDF12867.1"/>
    <property type="molecule type" value="Genomic_DNA"/>
</dbReference>
<evidence type="ECO:0000256" key="1">
    <source>
        <dbReference type="ARBA" id="ARBA00008226"/>
    </source>
</evidence>
<dbReference type="GO" id="GO:0070062">
    <property type="term" value="C:extracellular exosome"/>
    <property type="evidence" value="ECO:0007669"/>
    <property type="project" value="UniProtKB-ARBA"/>
</dbReference>
<dbReference type="GO" id="GO:1990742">
    <property type="term" value="C:microvesicle"/>
    <property type="evidence" value="ECO:0007669"/>
    <property type="project" value="UniProtKB-ARBA"/>
</dbReference>
<dbReference type="InterPro" id="IPR004154">
    <property type="entry name" value="Anticodon-bd"/>
</dbReference>
<dbReference type="CDD" id="cd00858">
    <property type="entry name" value="GlyRS_anticodon"/>
    <property type="match status" value="1"/>
</dbReference>
<feature type="domain" description="Aminoacyl-transfer RNA synthetases class-II family profile" evidence="9">
    <location>
        <begin position="165"/>
        <end position="388"/>
    </location>
</feature>
<keyword evidence="7 8" id="KW-0030">Aminoacyl-tRNA synthetase</keyword>
<proteinExistence type="inferred from homology"/>
<dbReference type="InterPro" id="IPR006195">
    <property type="entry name" value="aa-tRNA-synth_II"/>
</dbReference>
<dbReference type="GO" id="GO:0004081">
    <property type="term" value="F:bis(5'-nucleosyl)-tetraphosphatase (asymmetrical) activity"/>
    <property type="evidence" value="ECO:0007669"/>
    <property type="project" value="UniProtKB-ARBA"/>
</dbReference>
<protein>
    <recommendedName>
        <fullName evidence="8">Glycine--tRNA ligase</fullName>
        <ecNumber evidence="8">6.1.1.14</ecNumber>
    </recommendedName>
    <alternativeName>
        <fullName evidence="8">Glycyl-tRNA synthetase</fullName>
        <shortName evidence="8">GlyRS</shortName>
    </alternativeName>
</protein>
<keyword evidence="4 8" id="KW-0547">Nucleotide-binding</keyword>
<accession>A0A1G7IJH0</accession>
<dbReference type="PRINTS" id="PR01043">
    <property type="entry name" value="TRNASYNTHGLY"/>
</dbReference>
<feature type="binding site" evidence="8">
    <location>
        <begin position="339"/>
        <end position="343"/>
    </location>
    <ligand>
        <name>substrate</name>
    </ligand>
</feature>
<dbReference type="NCBIfam" id="TIGR00389">
    <property type="entry name" value="glyS_dimeric"/>
    <property type="match status" value="1"/>
</dbReference>
<feature type="binding site" evidence="8">
    <location>
        <begin position="227"/>
        <end position="232"/>
    </location>
    <ligand>
        <name>ATP</name>
        <dbReference type="ChEBI" id="CHEBI:30616"/>
    </ligand>
</feature>
<keyword evidence="6 8" id="KW-0648">Protein biosynthesis</keyword>
<dbReference type="GO" id="GO:0006426">
    <property type="term" value="P:glycyl-tRNA aminoacylation"/>
    <property type="evidence" value="ECO:0007669"/>
    <property type="project" value="UniProtKB-UniRule"/>
</dbReference>
<dbReference type="AlphaFoldDB" id="A0A1G7IJH0"/>
<sequence length="476" mass="55335">MATDQNKFQAIISHCKEYGFVFPSSEIYDGLSAVYDYGQYGAQLKKNIRDYWWKSMTQMNDNIVGIDSAIFMHPTIWKASGHVDGFSDPMIDNKDSKKRYRVDHLIEAHAETLPEGNGDVLISKMNELLAADDLAGLKSLIETYNIKCSVSGTANWTDVRQFNLMFSTQLGSVSEEANEIYLRPETAQGIFVNFLNVQKTGRMKIPFGIAQIGKAFRNEIVARQFIFRMREFEQMEMQFFVRPGTQKEWFAYWKEERLKWHLSLGIDPNKYRFHVHDKLAFYADAAEDIEFEFPIGFKEVEGIHSRTDHDLGRHQEFSKKKLQYFDTEINQNYVPYVIETSIGLDRMFLLIISNAYEEQDLSKDGKEDSRVVMKFPAKLAPIKLAIFPLTKKDGLPEIANELIAQCKPHFHCYYEEKDSIGKRYRRQDAIGTPFCVTIDHQTKEDNTVTIRYRDSMEQERVPMDKVKEIVLNKINE</sequence>
<dbReference type="InterPro" id="IPR002314">
    <property type="entry name" value="aa-tRNA-synt_IIb"/>
</dbReference>
<comment type="subcellular location">
    <subcellularLocation>
        <location evidence="8">Cytoplasm</location>
    </subcellularLocation>
</comment>
<comment type="function">
    <text evidence="8">Catalyzes the attachment of glycine to tRNA(Gly).</text>
</comment>
<evidence type="ECO:0000256" key="4">
    <source>
        <dbReference type="ARBA" id="ARBA00022741"/>
    </source>
</evidence>
<dbReference type="CDD" id="cd00774">
    <property type="entry name" value="GlyRS-like_core"/>
    <property type="match status" value="1"/>
</dbReference>
<dbReference type="GO" id="GO:0015966">
    <property type="term" value="P:diadenosine tetraphosphate biosynthetic process"/>
    <property type="evidence" value="ECO:0007669"/>
    <property type="project" value="UniProtKB-ARBA"/>
</dbReference>
<evidence type="ECO:0000256" key="6">
    <source>
        <dbReference type="ARBA" id="ARBA00022917"/>
    </source>
</evidence>
<keyword evidence="2 8" id="KW-0963">Cytoplasm</keyword>
<gene>
    <name evidence="8" type="primary">glyQS</name>
    <name evidence="10" type="ORF">SAMN04488121_101878</name>
</gene>
<evidence type="ECO:0000259" key="9">
    <source>
        <dbReference type="PROSITE" id="PS50862"/>
    </source>
</evidence>
<name>A0A1G7IJH0_CHIFI</name>
<dbReference type="Pfam" id="PF00587">
    <property type="entry name" value="tRNA-synt_2b"/>
    <property type="match status" value="1"/>
</dbReference>
<dbReference type="RefSeq" id="WP_089828994.1">
    <property type="nucleotide sequence ID" value="NZ_FNBN01000001.1"/>
</dbReference>
<evidence type="ECO:0000256" key="2">
    <source>
        <dbReference type="ARBA" id="ARBA00022490"/>
    </source>
</evidence>
<comment type="catalytic activity">
    <reaction evidence="8">
        <text>tRNA(Gly) + glycine + ATP = glycyl-tRNA(Gly) + AMP + diphosphate</text>
        <dbReference type="Rhea" id="RHEA:16013"/>
        <dbReference type="Rhea" id="RHEA-COMP:9664"/>
        <dbReference type="Rhea" id="RHEA-COMP:9683"/>
        <dbReference type="ChEBI" id="CHEBI:30616"/>
        <dbReference type="ChEBI" id="CHEBI:33019"/>
        <dbReference type="ChEBI" id="CHEBI:57305"/>
        <dbReference type="ChEBI" id="CHEBI:78442"/>
        <dbReference type="ChEBI" id="CHEBI:78522"/>
        <dbReference type="ChEBI" id="CHEBI:456215"/>
        <dbReference type="EC" id="6.1.1.14"/>
    </reaction>
</comment>
<dbReference type="HAMAP" id="MF_00253_B">
    <property type="entry name" value="Gly_tRNA_synth_B"/>
    <property type="match status" value="1"/>
</dbReference>
<feature type="binding site" evidence="8">
    <location>
        <begin position="343"/>
        <end position="346"/>
    </location>
    <ligand>
        <name>ATP</name>
        <dbReference type="ChEBI" id="CHEBI:30616"/>
    </ligand>
</feature>
<evidence type="ECO:0000256" key="7">
    <source>
        <dbReference type="ARBA" id="ARBA00023146"/>
    </source>
</evidence>
<dbReference type="Gene3D" id="3.40.50.800">
    <property type="entry name" value="Anticodon-binding domain"/>
    <property type="match status" value="1"/>
</dbReference>
<dbReference type="EC" id="6.1.1.14" evidence="8"/>
<dbReference type="Proteomes" id="UP000199045">
    <property type="component" value="Unassembled WGS sequence"/>
</dbReference>
<keyword evidence="3 8" id="KW-0436">Ligase</keyword>
<dbReference type="InterPro" id="IPR027031">
    <property type="entry name" value="Gly-tRNA_synthase/POLG2"/>
</dbReference>
<dbReference type="PROSITE" id="PS50862">
    <property type="entry name" value="AA_TRNA_LIGASE_II"/>
    <property type="match status" value="1"/>
</dbReference>
<dbReference type="GO" id="GO:0005524">
    <property type="term" value="F:ATP binding"/>
    <property type="evidence" value="ECO:0007669"/>
    <property type="project" value="UniProtKB-UniRule"/>
</dbReference>
<dbReference type="InterPro" id="IPR045864">
    <property type="entry name" value="aa-tRNA-synth_II/BPL/LPL"/>
</dbReference>
<feature type="binding site" evidence="8">
    <location>
        <begin position="299"/>
        <end position="300"/>
    </location>
    <ligand>
        <name>ATP</name>
        <dbReference type="ChEBI" id="CHEBI:30616"/>
    </ligand>
</feature>
<dbReference type="FunFam" id="3.40.50.800:FF:000002">
    <property type="entry name" value="Glycine--tRNA ligase"/>
    <property type="match status" value="1"/>
</dbReference>
<evidence type="ECO:0000256" key="3">
    <source>
        <dbReference type="ARBA" id="ARBA00022598"/>
    </source>
</evidence>
<comment type="similarity">
    <text evidence="1 8">Belongs to the class-II aminoacyl-tRNA synthetase family.</text>
</comment>
<evidence type="ECO:0000256" key="5">
    <source>
        <dbReference type="ARBA" id="ARBA00022840"/>
    </source>
</evidence>
<dbReference type="OrthoDB" id="9760853at2"/>
<keyword evidence="5 8" id="KW-0067">ATP-binding</keyword>
<evidence type="ECO:0000313" key="10">
    <source>
        <dbReference type="EMBL" id="SDF12867.1"/>
    </source>
</evidence>
<feature type="binding site" evidence="8">
    <location>
        <begin position="217"/>
        <end position="219"/>
    </location>
    <ligand>
        <name>ATP</name>
        <dbReference type="ChEBI" id="CHEBI:30616"/>
    </ligand>
</feature>
<evidence type="ECO:0000313" key="11">
    <source>
        <dbReference type="Proteomes" id="UP000199045"/>
    </source>
</evidence>
<dbReference type="InterPro" id="IPR002315">
    <property type="entry name" value="tRNA-synt_gly"/>
</dbReference>
<comment type="subunit">
    <text evidence="8">Homodimer.</text>
</comment>
<dbReference type="GO" id="GO:0005737">
    <property type="term" value="C:cytoplasm"/>
    <property type="evidence" value="ECO:0007669"/>
    <property type="project" value="UniProtKB-SubCell"/>
</dbReference>
<dbReference type="PANTHER" id="PTHR10745">
    <property type="entry name" value="GLYCYL-TRNA SYNTHETASE/DNA POLYMERASE SUBUNIT GAMMA-2"/>
    <property type="match status" value="1"/>
</dbReference>
<dbReference type="GO" id="GO:0004820">
    <property type="term" value="F:glycine-tRNA ligase activity"/>
    <property type="evidence" value="ECO:0007669"/>
    <property type="project" value="UniProtKB-UniRule"/>
</dbReference>
<dbReference type="STRING" id="104663.SAMN04488121_101878"/>
<dbReference type="InterPro" id="IPR022961">
    <property type="entry name" value="Gly_tRNA_ligase_bac"/>
</dbReference>
<feature type="binding site" evidence="8">
    <location>
        <position position="101"/>
    </location>
    <ligand>
        <name>substrate</name>
    </ligand>
</feature>
<dbReference type="Gene3D" id="3.30.40.230">
    <property type="match status" value="1"/>
</dbReference>
<dbReference type="Gene3D" id="3.30.930.10">
    <property type="entry name" value="Bira Bifunctional Protein, Domain 2"/>
    <property type="match status" value="1"/>
</dbReference>
<dbReference type="NCBIfam" id="NF003211">
    <property type="entry name" value="PRK04173.1"/>
    <property type="match status" value="1"/>
</dbReference>
<evidence type="ECO:0000256" key="8">
    <source>
        <dbReference type="HAMAP-Rule" id="MF_00253"/>
    </source>
</evidence>
<dbReference type="InterPro" id="IPR033731">
    <property type="entry name" value="GlyRS-like_core"/>
</dbReference>
<feature type="binding site" evidence="8">
    <location>
        <begin position="232"/>
        <end position="236"/>
    </location>
    <ligand>
        <name>substrate</name>
    </ligand>
</feature>
<dbReference type="Pfam" id="PF03129">
    <property type="entry name" value="HGTP_anticodon"/>
    <property type="match status" value="1"/>
</dbReference>
<dbReference type="InterPro" id="IPR036621">
    <property type="entry name" value="Anticodon-bd_dom_sf"/>
</dbReference>
<dbReference type="SUPFAM" id="SSF52954">
    <property type="entry name" value="Class II aaRS ABD-related"/>
    <property type="match status" value="1"/>
</dbReference>